<dbReference type="Pfam" id="PF10551">
    <property type="entry name" value="MULE"/>
    <property type="match status" value="1"/>
</dbReference>
<dbReference type="InterPro" id="IPR018289">
    <property type="entry name" value="MULE_transposase_dom"/>
</dbReference>
<dbReference type="PANTHER" id="PTHR47718">
    <property type="entry name" value="OS01G0519700 PROTEIN"/>
    <property type="match status" value="1"/>
</dbReference>
<comment type="caution">
    <text evidence="2">The sequence shown here is derived from an EMBL/GenBank/DDBJ whole genome shotgun (WGS) entry which is preliminary data.</text>
</comment>
<sequence>MNRGDRDNGATMTLIALSSRLSQIWTYSTKHNSDMKAITGTGHLDLNSEGYSLWQEADTTHTDNEELKPTDTSNNNEWPYHVSLAHGKEFIYVTNVEKFYKKYSYVMGFSMRKDRNIKECDIAQVQSLRSVGVKTSQVMDHQLDQSGSDAVVGHTREDLQNRLDSIRRSGSYTFVVDSIISYMTVKAEMDQAFLFLYSILEDGSMGNLFWSDKMSRCDYRYFGNVISFNSTYRTNVYNQLLVIFVGVNHHMKTEIFRFGLLVDEIVGTYRWILQTFLEVMHGKCLITIVTDGDKAMSKAIRAPNGWRVLMLS</sequence>
<keyword evidence="3" id="KW-1185">Reference proteome</keyword>
<proteinExistence type="predicted"/>
<name>A0AAD9TDX8_9ROSI</name>
<reference evidence="2" key="1">
    <citation type="journal article" date="2023" name="Plant J.">
        <title>Genome sequences and population genomics provide insights into the demographic history, inbreeding, and mutation load of two 'living fossil' tree species of Dipteronia.</title>
        <authorList>
            <person name="Feng Y."/>
            <person name="Comes H.P."/>
            <person name="Chen J."/>
            <person name="Zhu S."/>
            <person name="Lu R."/>
            <person name="Zhang X."/>
            <person name="Li P."/>
            <person name="Qiu J."/>
            <person name="Olsen K.M."/>
            <person name="Qiu Y."/>
        </authorList>
    </citation>
    <scope>NUCLEOTIDE SEQUENCE</scope>
    <source>
        <strain evidence="2">KIB01</strain>
    </source>
</reference>
<evidence type="ECO:0000313" key="3">
    <source>
        <dbReference type="Proteomes" id="UP001280121"/>
    </source>
</evidence>
<dbReference type="EMBL" id="JANJYI010000009">
    <property type="protein sequence ID" value="KAK2633972.1"/>
    <property type="molecule type" value="Genomic_DNA"/>
</dbReference>
<dbReference type="AlphaFoldDB" id="A0AAD9TDX8"/>
<evidence type="ECO:0000259" key="1">
    <source>
        <dbReference type="Pfam" id="PF10551"/>
    </source>
</evidence>
<accession>A0AAD9TDX8</accession>
<protein>
    <recommendedName>
        <fullName evidence="1">MULE transposase domain-containing protein</fullName>
    </recommendedName>
</protein>
<dbReference type="Proteomes" id="UP001280121">
    <property type="component" value="Unassembled WGS sequence"/>
</dbReference>
<organism evidence="2 3">
    <name type="scientific">Dipteronia dyeriana</name>
    <dbReference type="NCBI Taxonomy" id="168575"/>
    <lineage>
        <taxon>Eukaryota</taxon>
        <taxon>Viridiplantae</taxon>
        <taxon>Streptophyta</taxon>
        <taxon>Embryophyta</taxon>
        <taxon>Tracheophyta</taxon>
        <taxon>Spermatophyta</taxon>
        <taxon>Magnoliopsida</taxon>
        <taxon>eudicotyledons</taxon>
        <taxon>Gunneridae</taxon>
        <taxon>Pentapetalae</taxon>
        <taxon>rosids</taxon>
        <taxon>malvids</taxon>
        <taxon>Sapindales</taxon>
        <taxon>Sapindaceae</taxon>
        <taxon>Hippocastanoideae</taxon>
        <taxon>Acereae</taxon>
        <taxon>Dipteronia</taxon>
    </lineage>
</organism>
<gene>
    <name evidence="2" type="ORF">Ddye_028764</name>
</gene>
<feature type="domain" description="MULE transposase" evidence="1">
    <location>
        <begin position="225"/>
        <end position="301"/>
    </location>
</feature>
<dbReference type="PANTHER" id="PTHR47718:SF17">
    <property type="entry name" value="PROTEIN FAR1-RELATED SEQUENCE 5-LIKE"/>
    <property type="match status" value="1"/>
</dbReference>
<evidence type="ECO:0000313" key="2">
    <source>
        <dbReference type="EMBL" id="KAK2633972.1"/>
    </source>
</evidence>